<name>A0A409XRK1_PSICY</name>
<feature type="transmembrane region" description="Helical" evidence="1">
    <location>
        <begin position="169"/>
        <end position="188"/>
    </location>
</feature>
<organism evidence="2 3">
    <name type="scientific">Psilocybe cyanescens</name>
    <dbReference type="NCBI Taxonomy" id="93625"/>
    <lineage>
        <taxon>Eukaryota</taxon>
        <taxon>Fungi</taxon>
        <taxon>Dikarya</taxon>
        <taxon>Basidiomycota</taxon>
        <taxon>Agaricomycotina</taxon>
        <taxon>Agaricomycetes</taxon>
        <taxon>Agaricomycetidae</taxon>
        <taxon>Agaricales</taxon>
        <taxon>Agaricineae</taxon>
        <taxon>Strophariaceae</taxon>
        <taxon>Psilocybe</taxon>
    </lineage>
</organism>
<evidence type="ECO:0000313" key="2">
    <source>
        <dbReference type="EMBL" id="PPQ93443.1"/>
    </source>
</evidence>
<feature type="transmembrane region" description="Helical" evidence="1">
    <location>
        <begin position="112"/>
        <end position="135"/>
    </location>
</feature>
<proteinExistence type="predicted"/>
<reference evidence="2 3" key="1">
    <citation type="journal article" date="2018" name="Evol. Lett.">
        <title>Horizontal gene cluster transfer increased hallucinogenic mushroom diversity.</title>
        <authorList>
            <person name="Reynolds H.T."/>
            <person name="Vijayakumar V."/>
            <person name="Gluck-Thaler E."/>
            <person name="Korotkin H.B."/>
            <person name="Matheny P.B."/>
            <person name="Slot J.C."/>
        </authorList>
    </citation>
    <scope>NUCLEOTIDE SEQUENCE [LARGE SCALE GENOMIC DNA]</scope>
    <source>
        <strain evidence="2 3">2631</strain>
    </source>
</reference>
<dbReference type="AlphaFoldDB" id="A0A409XRK1"/>
<dbReference type="EMBL" id="NHYD01000753">
    <property type="protein sequence ID" value="PPQ93443.1"/>
    <property type="molecule type" value="Genomic_DNA"/>
</dbReference>
<protein>
    <submittedName>
        <fullName evidence="2">Uncharacterized protein</fullName>
    </submittedName>
</protein>
<dbReference type="Proteomes" id="UP000283269">
    <property type="component" value="Unassembled WGS sequence"/>
</dbReference>
<dbReference type="InParanoid" id="A0A409XRK1"/>
<evidence type="ECO:0000313" key="3">
    <source>
        <dbReference type="Proteomes" id="UP000283269"/>
    </source>
</evidence>
<evidence type="ECO:0000256" key="1">
    <source>
        <dbReference type="SAM" id="Phobius"/>
    </source>
</evidence>
<sequence>MSIMAADWILNVRFPESGLQIYNIYKRHSKWQSALAPLSNEILKFDEYQKDSSTIQAFPNTKPLIKQEPTLTVDPHSPKCFDNSEAADYAFAETASLMRILNVSSDRRVSRYWTAFQLQILWAYPIHPVAILLSGPHAFQFLWFATTFLTCSILSAILSLIFKLKNKQAAAEMFLFIAGAIVVTYAGAQSLCSRPTK</sequence>
<accession>A0A409XRK1</accession>
<keyword evidence="1" id="KW-0812">Transmembrane</keyword>
<keyword evidence="1" id="KW-1133">Transmembrane helix</keyword>
<gene>
    <name evidence="2" type="ORF">CVT25_004515</name>
</gene>
<feature type="transmembrane region" description="Helical" evidence="1">
    <location>
        <begin position="141"/>
        <end position="162"/>
    </location>
</feature>
<keyword evidence="3" id="KW-1185">Reference proteome</keyword>
<comment type="caution">
    <text evidence="2">The sequence shown here is derived from an EMBL/GenBank/DDBJ whole genome shotgun (WGS) entry which is preliminary data.</text>
</comment>
<keyword evidence="1" id="KW-0472">Membrane</keyword>